<dbReference type="PANTHER" id="PTHR38451:SF1">
    <property type="entry name" value="TRNA (ADENINE(22)-N(1))-METHYLTRANSFERASE"/>
    <property type="match status" value="1"/>
</dbReference>
<dbReference type="Proteomes" id="UP000824128">
    <property type="component" value="Unassembled WGS sequence"/>
</dbReference>
<dbReference type="Gene3D" id="3.40.50.150">
    <property type="entry name" value="Vaccinia Virus protein VP39"/>
    <property type="match status" value="1"/>
</dbReference>
<reference evidence="1" key="1">
    <citation type="submission" date="2020-10" db="EMBL/GenBank/DDBJ databases">
        <authorList>
            <person name="Gilroy R."/>
        </authorList>
    </citation>
    <scope>NUCLEOTIDE SEQUENCE</scope>
    <source>
        <strain evidence="1">ChiGjej2B2-16831</strain>
    </source>
</reference>
<name>A0A9D1STD5_9FIRM</name>
<dbReference type="PANTHER" id="PTHR38451">
    <property type="entry name" value="TRNA (ADENINE(22)-N(1))-METHYLTRANSFERASE"/>
    <property type="match status" value="1"/>
</dbReference>
<comment type="caution">
    <text evidence="1">The sequence shown here is derived from an EMBL/GenBank/DDBJ whole genome shotgun (WGS) entry which is preliminary data.</text>
</comment>
<dbReference type="EMBL" id="DVNZ01000178">
    <property type="protein sequence ID" value="HIU94630.1"/>
    <property type="molecule type" value="Genomic_DNA"/>
</dbReference>
<dbReference type="SUPFAM" id="SSF53335">
    <property type="entry name" value="S-adenosyl-L-methionine-dependent methyltransferases"/>
    <property type="match status" value="1"/>
</dbReference>
<dbReference type="Pfam" id="PF12847">
    <property type="entry name" value="Methyltransf_18"/>
    <property type="match status" value="1"/>
</dbReference>
<reference evidence="1" key="2">
    <citation type="journal article" date="2021" name="PeerJ">
        <title>Extensive microbial diversity within the chicken gut microbiome revealed by metagenomics and culture.</title>
        <authorList>
            <person name="Gilroy R."/>
            <person name="Ravi A."/>
            <person name="Getino M."/>
            <person name="Pursley I."/>
            <person name="Horton D.L."/>
            <person name="Alikhan N.F."/>
            <person name="Baker D."/>
            <person name="Gharbi K."/>
            <person name="Hall N."/>
            <person name="Watson M."/>
            <person name="Adriaenssens E.M."/>
            <person name="Foster-Nyarko E."/>
            <person name="Jarju S."/>
            <person name="Secka A."/>
            <person name="Antonio M."/>
            <person name="Oren A."/>
            <person name="Chaudhuri R.R."/>
            <person name="La Ragione R."/>
            <person name="Hildebrand F."/>
            <person name="Pallen M.J."/>
        </authorList>
    </citation>
    <scope>NUCLEOTIDE SEQUENCE</scope>
    <source>
        <strain evidence="1">ChiGjej2B2-16831</strain>
    </source>
</reference>
<dbReference type="GO" id="GO:0008168">
    <property type="term" value="F:methyltransferase activity"/>
    <property type="evidence" value="ECO:0007669"/>
    <property type="project" value="UniProtKB-KW"/>
</dbReference>
<feature type="non-terminal residue" evidence="1">
    <location>
        <position position="134"/>
    </location>
</feature>
<accession>A0A9D1STD5</accession>
<protein>
    <submittedName>
        <fullName evidence="1">SAM-dependent methyltransferase</fullName>
    </submittedName>
</protein>
<keyword evidence="1" id="KW-0489">Methyltransferase</keyword>
<evidence type="ECO:0000313" key="1">
    <source>
        <dbReference type="EMBL" id="HIU94630.1"/>
    </source>
</evidence>
<sequence>MPGRNAPRLHLRPRLEAAAALLTGAATVADVGCDHGRLACALVQRDMCTRCIASDVSAPSLAKARALARLTGVQERIGFRTGDGLSVLREGEADAVALLGMGGTLMARLLDACPSPLMGARLAVLQPMRAGEDI</sequence>
<keyword evidence="1" id="KW-0808">Transferase</keyword>
<gene>
    <name evidence="1" type="ORF">IAD24_05655</name>
</gene>
<proteinExistence type="predicted"/>
<organism evidence="1 2">
    <name type="scientific">Candidatus Aphodomorpha intestinavium</name>
    <dbReference type="NCBI Taxonomy" id="2840672"/>
    <lineage>
        <taxon>Bacteria</taxon>
        <taxon>Bacillati</taxon>
        <taxon>Bacillota</taxon>
        <taxon>Clostridia</taxon>
        <taxon>Eubacteriales</taxon>
        <taxon>Candidatus Aphodomorpha</taxon>
    </lineage>
</organism>
<dbReference type="InterPro" id="IPR029063">
    <property type="entry name" value="SAM-dependent_MTases_sf"/>
</dbReference>
<dbReference type="GO" id="GO:0032259">
    <property type="term" value="P:methylation"/>
    <property type="evidence" value="ECO:0007669"/>
    <property type="project" value="UniProtKB-KW"/>
</dbReference>
<evidence type="ECO:0000313" key="2">
    <source>
        <dbReference type="Proteomes" id="UP000824128"/>
    </source>
</evidence>
<dbReference type="CDD" id="cd02440">
    <property type="entry name" value="AdoMet_MTases"/>
    <property type="match status" value="1"/>
</dbReference>
<dbReference type="AlphaFoldDB" id="A0A9D1STD5"/>